<sequence length="72" mass="7909">MANADRKHFGSGAQGKGDGTGAMTVLEDGILPDNMILSNRDKAQHSRERGLDGRNVQTEQYRDHAGNRRTDL</sequence>
<evidence type="ECO:0000313" key="2">
    <source>
        <dbReference type="EMBL" id="OLP59108.1"/>
    </source>
</evidence>
<evidence type="ECO:0000313" key="3">
    <source>
        <dbReference type="Proteomes" id="UP000186364"/>
    </source>
</evidence>
<dbReference type="Proteomes" id="UP000186364">
    <property type="component" value="Unassembled WGS sequence"/>
</dbReference>
<comment type="caution">
    <text evidence="2">The sequence shown here is derived from an EMBL/GenBank/DDBJ whole genome shotgun (WGS) entry which is preliminary data.</text>
</comment>
<feature type="compositionally biased region" description="Basic and acidic residues" evidence="1">
    <location>
        <begin position="60"/>
        <end position="72"/>
    </location>
</feature>
<dbReference type="RefSeq" id="WP_075628451.1">
    <property type="nucleotide sequence ID" value="NZ_FOAM01000004.1"/>
</dbReference>
<dbReference type="EMBL" id="MKIP01000053">
    <property type="protein sequence ID" value="OLP59108.1"/>
    <property type="molecule type" value="Genomic_DNA"/>
</dbReference>
<accession>A0A1Q9AUP0</accession>
<keyword evidence="3" id="KW-1185">Reference proteome</keyword>
<dbReference type="AlphaFoldDB" id="A0A1Q9AUP0"/>
<protein>
    <submittedName>
        <fullName evidence="2">Uncharacterized protein</fullName>
    </submittedName>
</protein>
<evidence type="ECO:0000256" key="1">
    <source>
        <dbReference type="SAM" id="MobiDB-lite"/>
    </source>
</evidence>
<gene>
    <name evidence="2" type="ORF">BJF93_04095</name>
</gene>
<organism evidence="2 3">
    <name type="scientific">Xaviernesmea oryzae</name>
    <dbReference type="NCBI Taxonomy" id="464029"/>
    <lineage>
        <taxon>Bacteria</taxon>
        <taxon>Pseudomonadati</taxon>
        <taxon>Pseudomonadota</taxon>
        <taxon>Alphaproteobacteria</taxon>
        <taxon>Hyphomicrobiales</taxon>
        <taxon>Rhizobiaceae</taxon>
        <taxon>Rhizobium/Agrobacterium group</taxon>
        <taxon>Xaviernesmea</taxon>
    </lineage>
</organism>
<name>A0A1Q9AUP0_9HYPH</name>
<proteinExistence type="predicted"/>
<feature type="region of interest" description="Disordered" evidence="1">
    <location>
        <begin position="1"/>
        <end position="72"/>
    </location>
</feature>
<reference evidence="2 3" key="1">
    <citation type="submission" date="2016-09" db="EMBL/GenBank/DDBJ databases">
        <title>Rhizobium sp. nov., a novel species isolated from the rice rhizosphere.</title>
        <authorList>
            <person name="Zhao J."/>
            <person name="Zhang X."/>
        </authorList>
    </citation>
    <scope>NUCLEOTIDE SEQUENCE [LARGE SCALE GENOMIC DNA]</scope>
    <source>
        <strain evidence="2 3">1.7048</strain>
    </source>
</reference>
<feature type="compositionally biased region" description="Basic and acidic residues" evidence="1">
    <location>
        <begin position="39"/>
        <end position="52"/>
    </location>
</feature>
<dbReference type="OrthoDB" id="8281596at2"/>